<organism evidence="2 3">
    <name type="scientific">Celerinatantimonas yamalensis</name>
    <dbReference type="NCBI Taxonomy" id="559956"/>
    <lineage>
        <taxon>Bacteria</taxon>
        <taxon>Pseudomonadati</taxon>
        <taxon>Pseudomonadota</taxon>
        <taxon>Gammaproteobacteria</taxon>
        <taxon>Celerinatantimonadaceae</taxon>
        <taxon>Celerinatantimonas</taxon>
    </lineage>
</organism>
<dbReference type="RefSeq" id="WP_408622458.1">
    <property type="nucleotide sequence ID" value="NZ_JBEQCT010000001.1"/>
</dbReference>
<dbReference type="Proteomes" id="UP001629953">
    <property type="component" value="Unassembled WGS sequence"/>
</dbReference>
<evidence type="ECO:0000259" key="1">
    <source>
        <dbReference type="PROSITE" id="PS51186"/>
    </source>
</evidence>
<dbReference type="PROSITE" id="PS51186">
    <property type="entry name" value="GNAT"/>
    <property type="match status" value="1"/>
</dbReference>
<accession>A0ABW9G5R5</accession>
<dbReference type="Gene3D" id="3.40.630.30">
    <property type="match status" value="1"/>
</dbReference>
<evidence type="ECO:0000313" key="3">
    <source>
        <dbReference type="Proteomes" id="UP001629953"/>
    </source>
</evidence>
<proteinExistence type="predicted"/>
<sequence length="156" mass="17939">MVSLELATLEDAEILKLISMDAFSPDFEQYGSYPPGIESLTWHASEVEKGHYYKIVNNDKVAGGMLAVPAHDSDIEIKYFFIAKEFQNRQIGSTAMHLIEAKYPSMTVWNLVTPSKAYRNHHFYEKLGYLKIGESQLDLNKEFKFFEYQKTKQSNG</sequence>
<gene>
    <name evidence="2" type="ORF">ABUE30_04460</name>
</gene>
<protein>
    <submittedName>
        <fullName evidence="2">GNAT family N-acetyltransferase</fullName>
    </submittedName>
</protein>
<dbReference type="Pfam" id="PF00583">
    <property type="entry name" value="Acetyltransf_1"/>
    <property type="match status" value="1"/>
</dbReference>
<dbReference type="InterPro" id="IPR000182">
    <property type="entry name" value="GNAT_dom"/>
</dbReference>
<keyword evidence="3" id="KW-1185">Reference proteome</keyword>
<evidence type="ECO:0000313" key="2">
    <source>
        <dbReference type="EMBL" id="MFM2484326.1"/>
    </source>
</evidence>
<feature type="domain" description="N-acetyltransferase" evidence="1">
    <location>
        <begin position="2"/>
        <end position="153"/>
    </location>
</feature>
<comment type="caution">
    <text evidence="2">The sequence shown here is derived from an EMBL/GenBank/DDBJ whole genome shotgun (WGS) entry which is preliminary data.</text>
</comment>
<name>A0ABW9G5R5_9GAMM</name>
<dbReference type="InterPro" id="IPR016181">
    <property type="entry name" value="Acyl_CoA_acyltransferase"/>
</dbReference>
<dbReference type="SUPFAM" id="SSF55729">
    <property type="entry name" value="Acyl-CoA N-acyltransferases (Nat)"/>
    <property type="match status" value="1"/>
</dbReference>
<dbReference type="EMBL" id="JBEQCT010000001">
    <property type="protein sequence ID" value="MFM2484326.1"/>
    <property type="molecule type" value="Genomic_DNA"/>
</dbReference>
<reference evidence="2 3" key="1">
    <citation type="journal article" date="2013" name="Int. J. Syst. Evol. Microbiol.">
        <title>Celerinatantimonas yamalensis sp. nov., a cold-adapted diazotrophic bacterium from a cold permafrost brine.</title>
        <authorList>
            <person name="Shcherbakova V."/>
            <person name="Chuvilskaya N."/>
            <person name="Rivkina E."/>
            <person name="Demidov N."/>
            <person name="Uchaeva V."/>
            <person name="Suetin S."/>
            <person name="Suzina N."/>
            <person name="Gilichinsky D."/>
        </authorList>
    </citation>
    <scope>NUCLEOTIDE SEQUENCE [LARGE SCALE GENOMIC DNA]</scope>
    <source>
        <strain evidence="2 3">C7</strain>
    </source>
</reference>